<dbReference type="STRING" id="1081103.A0A0B2WYB4"/>
<name>A0A0B2WYB4_METAS</name>
<reference evidence="2 3" key="1">
    <citation type="journal article" date="2014" name="Proc. Natl. Acad. Sci. U.S.A.">
        <title>Trajectory and genomic determinants of fungal-pathogen speciation and host adaptation.</title>
        <authorList>
            <person name="Hu X."/>
            <person name="Xiao G."/>
            <person name="Zheng P."/>
            <person name="Shang Y."/>
            <person name="Su Y."/>
            <person name="Zhang X."/>
            <person name="Liu X."/>
            <person name="Zhan S."/>
            <person name="St Leger R.J."/>
            <person name="Wang C."/>
        </authorList>
    </citation>
    <scope>NUCLEOTIDE SEQUENCE [LARGE SCALE GENOMIC DNA]</scope>
    <source>
        <strain evidence="2 3">ARSEF 1941</strain>
    </source>
</reference>
<organism evidence="2 3">
    <name type="scientific">Metarhizium album (strain ARSEF 1941)</name>
    <dbReference type="NCBI Taxonomy" id="1081103"/>
    <lineage>
        <taxon>Eukaryota</taxon>
        <taxon>Fungi</taxon>
        <taxon>Dikarya</taxon>
        <taxon>Ascomycota</taxon>
        <taxon>Pezizomycotina</taxon>
        <taxon>Sordariomycetes</taxon>
        <taxon>Hypocreomycetidae</taxon>
        <taxon>Hypocreales</taxon>
        <taxon>Clavicipitaceae</taxon>
        <taxon>Metarhizium</taxon>
    </lineage>
</organism>
<evidence type="ECO:0000256" key="1">
    <source>
        <dbReference type="SAM" id="MobiDB-lite"/>
    </source>
</evidence>
<dbReference type="OrthoDB" id="4590776at2759"/>
<feature type="compositionally biased region" description="Basic and acidic residues" evidence="1">
    <location>
        <begin position="81"/>
        <end position="124"/>
    </location>
</feature>
<accession>A0A0B2WYB4</accession>
<dbReference type="HOGENOM" id="CLU_012291_0_0_1"/>
<gene>
    <name evidence="2" type="ORF">MAM_00238</name>
</gene>
<dbReference type="RefSeq" id="XP_040682302.1">
    <property type="nucleotide sequence ID" value="XM_040819037.1"/>
</dbReference>
<comment type="caution">
    <text evidence="2">The sequence shown here is derived from an EMBL/GenBank/DDBJ whole genome shotgun (WGS) entry which is preliminary data.</text>
</comment>
<proteinExistence type="predicted"/>
<keyword evidence="3" id="KW-1185">Reference proteome</keyword>
<sequence>MPRPNTAQAINLTGFKHPTTHNTRIQLNGTWTRPGSPAMQRTFTLVPNAPSPRPAHHVRPMTTKQVRKAYKASTKTPPMSRAERMKQERAEQDRIRREFEKEKSAARAKIAREKKREKDLAEREHKKKLGMPLVAVRPSQDTIARFVRGNGSGKKRDSGGRPLGDVGGREEAAPAAGTSNHARPELDLLPDDYGSELDEMLDTMENGAAERDVRDGRGARAEDGSPPLHHTPKTAPRGEPRCEAKSPSGLGGEMKPPPRPCRARPQQPVCSPPPVIQQPPMSTQAILGSLDDFFPSPSQQALELQDETLDGGLDGSLGDVESLPRQRRRPRRLLTSSSGSDEVVPLAVRQSRRTAAAEGREDQGTAQAQAQAHHTSGEREACNRPDNSKVHTTVPPKRAASISKPGPSLGGDKENIQMESPAHASGISDSQETEYGGDWMDDLALDVVF</sequence>
<feature type="region of interest" description="Disordered" evidence="1">
    <location>
        <begin position="308"/>
        <end position="441"/>
    </location>
</feature>
<evidence type="ECO:0000313" key="2">
    <source>
        <dbReference type="EMBL" id="KHO01237.1"/>
    </source>
</evidence>
<dbReference type="GeneID" id="63734693"/>
<dbReference type="AlphaFoldDB" id="A0A0B2WYB4"/>
<dbReference type="Proteomes" id="UP000030816">
    <property type="component" value="Unassembled WGS sequence"/>
</dbReference>
<feature type="compositionally biased region" description="Basic and acidic residues" evidence="1">
    <location>
        <begin position="375"/>
        <end position="389"/>
    </location>
</feature>
<dbReference type="EMBL" id="AZHE01000001">
    <property type="protein sequence ID" value="KHO01237.1"/>
    <property type="molecule type" value="Genomic_DNA"/>
</dbReference>
<feature type="compositionally biased region" description="Acidic residues" evidence="1">
    <location>
        <begin position="188"/>
        <end position="202"/>
    </location>
</feature>
<feature type="compositionally biased region" description="Basic residues" evidence="1">
    <location>
        <begin position="54"/>
        <end position="70"/>
    </location>
</feature>
<protein>
    <submittedName>
        <fullName evidence="2">Uncharacterized protein</fullName>
    </submittedName>
</protein>
<evidence type="ECO:0000313" key="3">
    <source>
        <dbReference type="Proteomes" id="UP000030816"/>
    </source>
</evidence>
<feature type="compositionally biased region" description="Basic and acidic residues" evidence="1">
    <location>
        <begin position="208"/>
        <end position="223"/>
    </location>
</feature>
<feature type="region of interest" description="Disordered" evidence="1">
    <location>
        <begin position="47"/>
        <end position="283"/>
    </location>
</feature>